<protein>
    <submittedName>
        <fullName evidence="1">Glycoside hydrolase family 99-like domain-containing protein</fullName>
    </submittedName>
</protein>
<dbReference type="Pfam" id="PF05045">
    <property type="entry name" value="RgpF"/>
    <property type="match status" value="1"/>
</dbReference>
<sequence length="601" mass="67946">MYYTDLLDELLAELQHLPVPFDLIVTNASGAELTLDTSHLDLLAHLTVLPVENRGRDILPLISVVNADLLEPYELVLKIHTKKSPWREGHAELDGDGAAWREGFISGMLGTRTHVEAILGEFASDPTLGILTSNGNVLGPEFWGGDRTLARELLLRLQLELDEASLRFAAGSIYWVRGFVLQGLRALSLDADDFDAESGQVDGTTAHAVERVIGILTREAGYAVRQVDELSDSEPDVWQRYSTSGEHTPRARVIPFYLPQFHTFPENEAWWGAGFTEWSNVASAQPVFRGHNQPFLPAELGFYDLSNETVRSRQYELASGAGIEGFMYYYYWFAGTKLMNMPVDDLQSGDQHEPFCLMWANENWTRRWDGGSENVLIAQDYDEVPATQFIHDVLPLITDPRYIRIDNKPVVAVYRITQIPDHVDVLAYWRKIAVDAGLDGLHLITVDVGRSMDGIDNDLAANGLDAFLEFAPHNRKWVPQERDNLAVDARLHGNILSYAAMAGDSELHLRQPVDAERYPGVMVNFDNTARRQWQPDLWYGSNPYTFRRWLNSAVSAVADRDFDHRVVFINAWNEWAEGAVLEPSQRFGRTYLLAVRDVLFR</sequence>
<dbReference type="PANTHER" id="PTHR41244:SF1">
    <property type="entry name" value="GLYCOSYLTRANSFERASE"/>
    <property type="match status" value="1"/>
</dbReference>
<dbReference type="InterPro" id="IPR007739">
    <property type="entry name" value="RgpF"/>
</dbReference>
<accession>A0ABP7KDT7</accession>
<dbReference type="PANTHER" id="PTHR41244">
    <property type="entry name" value="RHAMNAN SYNTHESIS F"/>
    <property type="match status" value="1"/>
</dbReference>
<proteinExistence type="predicted"/>
<organism evidence="1 2">
    <name type="scientific">Leifsonia kafniensis</name>
    <dbReference type="NCBI Taxonomy" id="475957"/>
    <lineage>
        <taxon>Bacteria</taxon>
        <taxon>Bacillati</taxon>
        <taxon>Actinomycetota</taxon>
        <taxon>Actinomycetes</taxon>
        <taxon>Micrococcales</taxon>
        <taxon>Microbacteriaceae</taxon>
        <taxon>Leifsonia</taxon>
    </lineage>
</organism>
<keyword evidence="2" id="KW-1185">Reference proteome</keyword>
<dbReference type="EMBL" id="BAABCN010000003">
    <property type="protein sequence ID" value="GAA3874285.1"/>
    <property type="molecule type" value="Genomic_DNA"/>
</dbReference>
<reference evidence="2" key="1">
    <citation type="journal article" date="2019" name="Int. J. Syst. Evol. Microbiol.">
        <title>The Global Catalogue of Microorganisms (GCM) 10K type strain sequencing project: providing services to taxonomists for standard genome sequencing and annotation.</title>
        <authorList>
            <consortium name="The Broad Institute Genomics Platform"/>
            <consortium name="The Broad Institute Genome Sequencing Center for Infectious Disease"/>
            <person name="Wu L."/>
            <person name="Ma J."/>
        </authorList>
    </citation>
    <scope>NUCLEOTIDE SEQUENCE [LARGE SCALE GENOMIC DNA]</scope>
    <source>
        <strain evidence="2">JCM 17021</strain>
    </source>
</reference>
<dbReference type="InterPro" id="IPR032719">
    <property type="entry name" value="WbsX"/>
</dbReference>
<dbReference type="Pfam" id="PF14307">
    <property type="entry name" value="Glyco_tran_WbsX"/>
    <property type="match status" value="1"/>
</dbReference>
<gene>
    <name evidence="1" type="ORF">GCM10022381_16370</name>
</gene>
<dbReference type="Gene3D" id="3.20.20.80">
    <property type="entry name" value="Glycosidases"/>
    <property type="match status" value="1"/>
</dbReference>
<name>A0ABP7KDT7_9MICO</name>
<dbReference type="Proteomes" id="UP001501803">
    <property type="component" value="Unassembled WGS sequence"/>
</dbReference>
<evidence type="ECO:0000313" key="2">
    <source>
        <dbReference type="Proteomes" id="UP001501803"/>
    </source>
</evidence>
<comment type="caution">
    <text evidence="1">The sequence shown here is derived from an EMBL/GenBank/DDBJ whole genome shotgun (WGS) entry which is preliminary data.</text>
</comment>
<dbReference type="CDD" id="cd11579">
    <property type="entry name" value="Glyco_tran_WbsX"/>
    <property type="match status" value="1"/>
</dbReference>
<evidence type="ECO:0000313" key="1">
    <source>
        <dbReference type="EMBL" id="GAA3874285.1"/>
    </source>
</evidence>